<protein>
    <submittedName>
        <fullName evidence="1">Uncharacterized protein</fullName>
    </submittedName>
</protein>
<evidence type="ECO:0000313" key="1">
    <source>
        <dbReference type="EMBL" id="CAH9071048.1"/>
    </source>
</evidence>
<comment type="caution">
    <text evidence="1">The sequence shown here is derived from an EMBL/GenBank/DDBJ whole genome shotgun (WGS) entry which is preliminary data.</text>
</comment>
<organism evidence="1 2">
    <name type="scientific">Cuscuta epithymum</name>
    <dbReference type="NCBI Taxonomy" id="186058"/>
    <lineage>
        <taxon>Eukaryota</taxon>
        <taxon>Viridiplantae</taxon>
        <taxon>Streptophyta</taxon>
        <taxon>Embryophyta</taxon>
        <taxon>Tracheophyta</taxon>
        <taxon>Spermatophyta</taxon>
        <taxon>Magnoliopsida</taxon>
        <taxon>eudicotyledons</taxon>
        <taxon>Gunneridae</taxon>
        <taxon>Pentapetalae</taxon>
        <taxon>asterids</taxon>
        <taxon>lamiids</taxon>
        <taxon>Solanales</taxon>
        <taxon>Convolvulaceae</taxon>
        <taxon>Cuscuteae</taxon>
        <taxon>Cuscuta</taxon>
        <taxon>Cuscuta subgen. Cuscuta</taxon>
    </lineage>
</organism>
<evidence type="ECO:0000313" key="2">
    <source>
        <dbReference type="Proteomes" id="UP001152523"/>
    </source>
</evidence>
<gene>
    <name evidence="1" type="ORF">CEPIT_LOCUS3698</name>
</gene>
<keyword evidence="2" id="KW-1185">Reference proteome</keyword>
<accession>A0AAV0CBF5</accession>
<sequence length="68" mass="7596">MMEPKEAGGWMWRCRRWRRRRPVTAKTLEGGSSRDGGGGGVRRLQRLAAFGNCGERQLFSTVETGGVQ</sequence>
<name>A0AAV0CBF5_9ASTE</name>
<dbReference type="Proteomes" id="UP001152523">
    <property type="component" value="Unassembled WGS sequence"/>
</dbReference>
<dbReference type="AlphaFoldDB" id="A0AAV0CBF5"/>
<proteinExistence type="predicted"/>
<reference evidence="1" key="1">
    <citation type="submission" date="2022-07" db="EMBL/GenBank/DDBJ databases">
        <authorList>
            <person name="Macas J."/>
            <person name="Novak P."/>
            <person name="Neumann P."/>
        </authorList>
    </citation>
    <scope>NUCLEOTIDE SEQUENCE</scope>
</reference>
<dbReference type="EMBL" id="CAMAPF010000018">
    <property type="protein sequence ID" value="CAH9071048.1"/>
    <property type="molecule type" value="Genomic_DNA"/>
</dbReference>